<feature type="domain" description="Thioesterase" evidence="1">
    <location>
        <begin position="25"/>
        <end position="136"/>
    </location>
</feature>
<dbReference type="Pfam" id="PF00975">
    <property type="entry name" value="Thioesterase"/>
    <property type="match status" value="1"/>
</dbReference>
<comment type="caution">
    <text evidence="2">The sequence shown here is derived from an EMBL/GenBank/DDBJ whole genome shotgun (WGS) entry which is preliminary data.</text>
</comment>
<dbReference type="Proteomes" id="UP000256328">
    <property type="component" value="Unassembled WGS sequence"/>
</dbReference>
<reference evidence="2 3" key="1">
    <citation type="journal article" date="2018" name="IMA Fungus">
        <title>IMA Genome-F 9: Draft genome sequence of Annulohypoxylon stygium, Aspergillus mulundensis, Berkeleyomyces basicola (syn. Thielaviopsis basicola), Ceratocystis smalleyi, two Cercospora beticola strains, Coleophoma cylindrospora, Fusarium fracticaudum, Phialophora cf. hyalina, and Morchella septimelata.</title>
        <authorList>
            <person name="Wingfield B.D."/>
            <person name="Bills G.F."/>
            <person name="Dong Y."/>
            <person name="Huang W."/>
            <person name="Nel W.J."/>
            <person name="Swalarsk-Parry B.S."/>
            <person name="Vaghefi N."/>
            <person name="Wilken P.M."/>
            <person name="An Z."/>
            <person name="de Beer Z.W."/>
            <person name="De Vos L."/>
            <person name="Chen L."/>
            <person name="Duong T.A."/>
            <person name="Gao Y."/>
            <person name="Hammerbacher A."/>
            <person name="Kikkert J.R."/>
            <person name="Li Y."/>
            <person name="Li H."/>
            <person name="Li K."/>
            <person name="Li Q."/>
            <person name="Liu X."/>
            <person name="Ma X."/>
            <person name="Naidoo K."/>
            <person name="Pethybridge S.J."/>
            <person name="Sun J."/>
            <person name="Steenkamp E.T."/>
            <person name="van der Nest M.A."/>
            <person name="van Wyk S."/>
            <person name="Wingfield M.J."/>
            <person name="Xiong C."/>
            <person name="Yue Q."/>
            <person name="Zhang X."/>
        </authorList>
    </citation>
    <scope>NUCLEOTIDE SEQUENCE [LARGE SCALE GENOMIC DNA]</scope>
    <source>
        <strain evidence="2 3">BP5796</strain>
    </source>
</reference>
<dbReference type="SUPFAM" id="SSF53474">
    <property type="entry name" value="alpha/beta-Hydrolases"/>
    <property type="match status" value="1"/>
</dbReference>
<name>A0A3D8S3C5_9HELO</name>
<dbReference type="OrthoDB" id="10253869at2759"/>
<evidence type="ECO:0000259" key="1">
    <source>
        <dbReference type="Pfam" id="PF00975"/>
    </source>
</evidence>
<dbReference type="InterPro" id="IPR029058">
    <property type="entry name" value="AB_hydrolase_fold"/>
</dbReference>
<organism evidence="2 3">
    <name type="scientific">Coleophoma crateriformis</name>
    <dbReference type="NCBI Taxonomy" id="565419"/>
    <lineage>
        <taxon>Eukaryota</taxon>
        <taxon>Fungi</taxon>
        <taxon>Dikarya</taxon>
        <taxon>Ascomycota</taxon>
        <taxon>Pezizomycotina</taxon>
        <taxon>Leotiomycetes</taxon>
        <taxon>Helotiales</taxon>
        <taxon>Dermateaceae</taxon>
        <taxon>Coleophoma</taxon>
    </lineage>
</organism>
<proteinExistence type="predicted"/>
<dbReference type="AlphaFoldDB" id="A0A3D8S3C5"/>
<dbReference type="GO" id="GO:0016787">
    <property type="term" value="F:hydrolase activity"/>
    <property type="evidence" value="ECO:0007669"/>
    <property type="project" value="UniProtKB-KW"/>
</dbReference>
<dbReference type="Gene3D" id="3.40.50.1820">
    <property type="entry name" value="alpha/beta hydrolase"/>
    <property type="match status" value="1"/>
</dbReference>
<accession>A0A3D8S3C5</accession>
<keyword evidence="3" id="KW-1185">Reference proteome</keyword>
<gene>
    <name evidence="2" type="ORF">BP5796_05487</name>
</gene>
<sequence length="281" mass="31101">MNQNPILIQRHHYRKTFAQKTPPEPLFLIHDGGGTVFSYFLLSSLGRNVYGISNPHFGTDLIWTNGIASMAECYAKLIKATCPLGDILLGGWSLGGLIAVQIAQILSSDSELNVTGIIMIDSTFPAEGQPLKARRIAFNAETSTRPEMAEKTRKCMNEAHLQIRQWTPPVWRFPITEVQDGQSHPTGLKMNDTTTPLSPPAILFRATDNSLDSNADLSDASDTKVWNNGGSQALGFDRYENFDLREVVDTSGDHFSIFSIDNVNELSKKLKDACEKLTKKS</sequence>
<evidence type="ECO:0000313" key="2">
    <source>
        <dbReference type="EMBL" id="RDW80789.1"/>
    </source>
</evidence>
<dbReference type="EMBL" id="PDLN01000007">
    <property type="protein sequence ID" value="RDW80789.1"/>
    <property type="molecule type" value="Genomic_DNA"/>
</dbReference>
<dbReference type="InterPro" id="IPR001031">
    <property type="entry name" value="Thioesterase"/>
</dbReference>
<evidence type="ECO:0000313" key="3">
    <source>
        <dbReference type="Proteomes" id="UP000256328"/>
    </source>
</evidence>
<protein>
    <submittedName>
        <fullName evidence="2">Alpha hydrolase-20</fullName>
    </submittedName>
</protein>
<keyword evidence="2" id="KW-0378">Hydrolase</keyword>